<dbReference type="OrthoDB" id="9794566at2"/>
<evidence type="ECO:0000256" key="1">
    <source>
        <dbReference type="ARBA" id="ARBA00005395"/>
    </source>
</evidence>
<feature type="domain" description="N-acetyltransferase" evidence="6">
    <location>
        <begin position="5"/>
        <end position="150"/>
    </location>
</feature>
<dbReference type="KEGG" id="pdg:BCM40_13415"/>
<dbReference type="InterPro" id="IPR050680">
    <property type="entry name" value="YpeA/RimI_acetyltransf"/>
</dbReference>
<comment type="subcellular location">
    <subcellularLocation>
        <location evidence="5">Cytoplasm</location>
    </subcellularLocation>
</comment>
<accession>A0A1C7EJR0</accession>
<dbReference type="PANTHER" id="PTHR43420">
    <property type="entry name" value="ACETYLTRANSFERASE"/>
    <property type="match status" value="1"/>
</dbReference>
<dbReference type="GO" id="GO:0008999">
    <property type="term" value="F:protein-N-terminal-alanine acetyltransferase activity"/>
    <property type="evidence" value="ECO:0007669"/>
    <property type="project" value="UniProtKB-EC"/>
</dbReference>
<comment type="similarity">
    <text evidence="1 5">Belongs to the acetyltransferase family. RimI subfamily.</text>
</comment>
<reference evidence="7" key="1">
    <citation type="submission" date="2016-10" db="EMBL/GenBank/DDBJ databases">
        <authorList>
            <person name="See-Too W.S."/>
        </authorList>
    </citation>
    <scope>NUCLEOTIDE SEQUENCE</scope>
    <source>
        <strain evidence="7">DSM 22276</strain>
    </source>
</reference>
<comment type="catalytic activity">
    <reaction evidence="5">
        <text>N-terminal L-alanyl-[ribosomal protein bS18] + acetyl-CoA = N-terminal N(alpha)-acetyl-L-alanyl-[ribosomal protein bS18] + CoA + H(+)</text>
        <dbReference type="Rhea" id="RHEA:43756"/>
        <dbReference type="Rhea" id="RHEA-COMP:10676"/>
        <dbReference type="Rhea" id="RHEA-COMP:10677"/>
        <dbReference type="ChEBI" id="CHEBI:15378"/>
        <dbReference type="ChEBI" id="CHEBI:57287"/>
        <dbReference type="ChEBI" id="CHEBI:57288"/>
        <dbReference type="ChEBI" id="CHEBI:64718"/>
        <dbReference type="ChEBI" id="CHEBI:83683"/>
        <dbReference type="EC" id="2.3.1.266"/>
    </reaction>
</comment>
<evidence type="ECO:0000256" key="3">
    <source>
        <dbReference type="ARBA" id="ARBA00022679"/>
    </source>
</evidence>
<dbReference type="InterPro" id="IPR000182">
    <property type="entry name" value="GNAT_dom"/>
</dbReference>
<dbReference type="Pfam" id="PF00583">
    <property type="entry name" value="Acetyltransf_1"/>
    <property type="match status" value="1"/>
</dbReference>
<dbReference type="PANTHER" id="PTHR43420:SF44">
    <property type="entry name" value="ACETYLTRANSFERASE YPEA"/>
    <property type="match status" value="1"/>
</dbReference>
<proteinExistence type="inferred from homology"/>
<dbReference type="STRING" id="414778.BCM40_13415"/>
<evidence type="ECO:0000259" key="6">
    <source>
        <dbReference type="PROSITE" id="PS51186"/>
    </source>
</evidence>
<name>A0A1C7EJR0_9BACL</name>
<evidence type="ECO:0000256" key="2">
    <source>
        <dbReference type="ARBA" id="ARBA00022490"/>
    </source>
</evidence>
<sequence length="151" mass="17224">MNGAVSYRKMTVEDIDAVYEIEKLSFTLPWTKEAFYNEMNINEHAYYVIAETEDGIVGYCGMWLVLDEAHVTNIAIHPDHRGKKLGDGLMEAAIKTAKAQGAVLMTLEARVSNTVAQNLYRKLGFKNGGIRKRYYTDNYEDAIVMWVKFDE</sequence>
<evidence type="ECO:0000313" key="7">
    <source>
        <dbReference type="EMBL" id="ANU24293.1"/>
    </source>
</evidence>
<organism evidence="7 8">
    <name type="scientific">Planococcus donghaensis</name>
    <dbReference type="NCBI Taxonomy" id="414778"/>
    <lineage>
        <taxon>Bacteria</taxon>
        <taxon>Bacillati</taxon>
        <taxon>Bacillota</taxon>
        <taxon>Bacilli</taxon>
        <taxon>Bacillales</taxon>
        <taxon>Caryophanaceae</taxon>
        <taxon>Planococcus</taxon>
    </lineage>
</organism>
<gene>
    <name evidence="7" type="ORF">BCM40_13415</name>
</gene>
<dbReference type="InterPro" id="IPR006464">
    <property type="entry name" value="AcTrfase_RimI/Ard1"/>
</dbReference>
<keyword evidence="2 5" id="KW-0963">Cytoplasm</keyword>
<protein>
    <recommendedName>
        <fullName evidence="5">[Ribosomal protein bS18]-alanine N-acetyltransferase</fullName>
        <ecNumber evidence="5">2.3.1.266</ecNumber>
    </recommendedName>
</protein>
<dbReference type="GO" id="GO:0005737">
    <property type="term" value="C:cytoplasm"/>
    <property type="evidence" value="ECO:0007669"/>
    <property type="project" value="UniProtKB-SubCell"/>
</dbReference>
<keyword evidence="4" id="KW-0012">Acyltransferase</keyword>
<evidence type="ECO:0000256" key="5">
    <source>
        <dbReference type="RuleBase" id="RU363094"/>
    </source>
</evidence>
<dbReference type="NCBIfam" id="TIGR01575">
    <property type="entry name" value="rimI"/>
    <property type="match status" value="1"/>
</dbReference>
<dbReference type="RefSeq" id="WP_065527254.1">
    <property type="nucleotide sequence ID" value="NZ_CP016543.2"/>
</dbReference>
<dbReference type="SUPFAM" id="SSF55729">
    <property type="entry name" value="Acyl-CoA N-acyltransferases (Nat)"/>
    <property type="match status" value="1"/>
</dbReference>
<dbReference type="EMBL" id="CP016543">
    <property type="protein sequence ID" value="ANU24293.1"/>
    <property type="molecule type" value="Genomic_DNA"/>
</dbReference>
<dbReference type="Gene3D" id="3.40.630.30">
    <property type="match status" value="1"/>
</dbReference>
<dbReference type="InterPro" id="IPR016181">
    <property type="entry name" value="Acyl_CoA_acyltransferase"/>
</dbReference>
<dbReference type="EC" id="2.3.1.266" evidence="5"/>
<dbReference type="AlphaFoldDB" id="A0A1C7EJR0"/>
<dbReference type="PROSITE" id="PS51186">
    <property type="entry name" value="GNAT"/>
    <property type="match status" value="1"/>
</dbReference>
<evidence type="ECO:0000256" key="4">
    <source>
        <dbReference type="ARBA" id="ARBA00023315"/>
    </source>
</evidence>
<evidence type="ECO:0000313" key="8">
    <source>
        <dbReference type="Proteomes" id="UP000092495"/>
    </source>
</evidence>
<comment type="function">
    <text evidence="5">Acetylates the N-terminal alanine of ribosomal protein bS18.</text>
</comment>
<dbReference type="CDD" id="cd04301">
    <property type="entry name" value="NAT_SF"/>
    <property type="match status" value="1"/>
</dbReference>
<keyword evidence="8" id="KW-1185">Reference proteome</keyword>
<dbReference type="Proteomes" id="UP000092495">
    <property type="component" value="Chromosome"/>
</dbReference>
<keyword evidence="3" id="KW-0808">Transferase</keyword>